<comment type="function">
    <text evidence="19">Aminopeptidase with broad substrate specificity. Has lower activity with substrates that have Asp or Glu in the P2' position, or Pro in the P3' position. Lacks activity with substrates that have both Pro in the P3' position and Asp or Glu in the P2' position. Lacks carboxypeptidase activity. Lacks dipeptidyl-peptidase IV type activity.</text>
</comment>
<keyword evidence="16" id="KW-0472">Membrane</keyword>
<evidence type="ECO:0000256" key="1">
    <source>
        <dbReference type="ARBA" id="ARBA00001947"/>
    </source>
</evidence>
<dbReference type="CTD" id="10004"/>
<keyword evidence="12" id="KW-0106">Calcium</keyword>
<keyword evidence="6" id="KW-1003">Cell membrane</keyword>
<evidence type="ECO:0000256" key="12">
    <source>
        <dbReference type="ARBA" id="ARBA00022837"/>
    </source>
</evidence>
<dbReference type="InterPro" id="IPR036757">
    <property type="entry name" value="TFR-like_dimer_dom_sf"/>
</dbReference>
<evidence type="ECO:0000256" key="17">
    <source>
        <dbReference type="ARBA" id="ARBA00023157"/>
    </source>
</evidence>
<proteinExistence type="inferred from homology"/>
<organism evidence="25 26">
    <name type="scientific">Microcaecilia unicolor</name>
    <dbReference type="NCBI Taxonomy" id="1415580"/>
    <lineage>
        <taxon>Eukaryota</taxon>
        <taxon>Metazoa</taxon>
        <taxon>Chordata</taxon>
        <taxon>Craniata</taxon>
        <taxon>Vertebrata</taxon>
        <taxon>Euteleostomi</taxon>
        <taxon>Amphibia</taxon>
        <taxon>Gymnophiona</taxon>
        <taxon>Siphonopidae</taxon>
        <taxon>Microcaecilia</taxon>
    </lineage>
</organism>
<evidence type="ECO:0000259" key="24">
    <source>
        <dbReference type="Pfam" id="PF04389"/>
    </source>
</evidence>
<evidence type="ECO:0000256" key="7">
    <source>
        <dbReference type="ARBA" id="ARBA00022670"/>
    </source>
</evidence>
<keyword evidence="5 26" id="KW-0031">Aminopeptidase</keyword>
<keyword evidence="25" id="KW-1185">Reference proteome</keyword>
<sequence length="742" mass="81904">MRWFVILGAVLGGALIMTIGLLVGHFAIPKDSGPDPSRDDLSKDVDVSFIEQVMAEIDNKEIEKSLRELTKKPHMAATPGDEDLVQLILNRWKNASTGLDNATVDRYDVFLSIPDPANPNNVTVVTGNGMLNFTSRLTEKNYTEDQVDPDVVKPYAAYAPPGTPKGKLVYANQGRMIDYEELVKQQVNLTGTIAITRYGGEGRAGKAINGAKFGVIGVIVYTDPKDINDGKALENETYPYSWYLPPSGVERGSYNGYFGDPLTPYYPAKDFTYRIKESEIKGIPPIPTQPIGFEDAKTLICELDGPVAPSAWQGSLGCAYRLGPGFRKEGRFPNDSDVQVNVHNQRIINSSANVMGMIRGSTEPDRYVIYGNHRDSWVHGAIDPSSGTAVMLEITRILGKMLKENRWRPRRSIIFGSWGAEEFGLIGSTEFTEEYYSKLRDRTVAYINVDISVFANATLRAQGTPSVQNVIFTAAKQVKVPTDLSTTVYDNWIRYFNRTSSLHGLVPSLGTLGAGSDYAAFIHYLGITSMDLAYTYDRSKTSARIYPAYHTAYDTFDYAARFIDPGFTSHQTVARTAGNILLRLADSLIIPLDLVDYGETLEHFYNSAETELGPILAQQNISLGPLKTAIDRFNSAAKALNQQIDQLKKEVNPSPLHVRMLNDQLMLLERAFLDPRAFPDKYYYSHVIWASKSSGIATFPGLADAYAKAISNSSLGWDNVSKHLTIAVQAIGNAAATLEIVI</sequence>
<dbReference type="PANTHER" id="PTHR10404:SF50">
    <property type="entry name" value="AMINOPEPTIDASE NAALADL1"/>
    <property type="match status" value="1"/>
</dbReference>
<comment type="similarity">
    <text evidence="3">Belongs to the peptidase M28 family. M28B subfamily.</text>
</comment>
<keyword evidence="17" id="KW-1015">Disulfide bond</keyword>
<evidence type="ECO:0000256" key="9">
    <source>
        <dbReference type="ARBA" id="ARBA00022723"/>
    </source>
</evidence>
<dbReference type="Pfam" id="PF04253">
    <property type="entry name" value="TFR_dimer"/>
    <property type="match status" value="1"/>
</dbReference>
<evidence type="ECO:0000256" key="6">
    <source>
        <dbReference type="ARBA" id="ARBA00022475"/>
    </source>
</evidence>
<dbReference type="GO" id="GO:0008237">
    <property type="term" value="F:metallopeptidase activity"/>
    <property type="evidence" value="ECO:0007669"/>
    <property type="project" value="UniProtKB-KW"/>
</dbReference>
<dbReference type="GeneID" id="115480325"/>
<keyword evidence="8" id="KW-0812">Transmembrane</keyword>
<dbReference type="InterPro" id="IPR039373">
    <property type="entry name" value="Peptidase_M28B"/>
</dbReference>
<reference evidence="25" key="1">
    <citation type="submission" date="2024-06" db="UniProtKB">
        <authorList>
            <consortium name="RefSeq"/>
        </authorList>
    </citation>
    <scope>NUCLEOTIDE SEQUENCE [LARGE SCALE GENOMIC DNA]</scope>
</reference>
<dbReference type="InterPro" id="IPR003137">
    <property type="entry name" value="PA_domain"/>
</dbReference>
<evidence type="ECO:0000256" key="13">
    <source>
        <dbReference type="ARBA" id="ARBA00022968"/>
    </source>
</evidence>
<name>A0A6P7Z611_9AMPH</name>
<keyword evidence="14" id="KW-1133">Transmembrane helix</keyword>
<dbReference type="Gene3D" id="3.40.630.10">
    <property type="entry name" value="Zn peptidases"/>
    <property type="match status" value="1"/>
</dbReference>
<reference evidence="26" key="2">
    <citation type="submission" date="2025-08" db="UniProtKB">
        <authorList>
            <consortium name="RefSeq"/>
        </authorList>
    </citation>
    <scope>IDENTIFICATION</scope>
</reference>
<evidence type="ECO:0000256" key="15">
    <source>
        <dbReference type="ARBA" id="ARBA00023049"/>
    </source>
</evidence>
<dbReference type="CDD" id="cd02121">
    <property type="entry name" value="PA_GCPII_like"/>
    <property type="match status" value="1"/>
</dbReference>
<evidence type="ECO:0000256" key="4">
    <source>
        <dbReference type="ARBA" id="ARBA00011738"/>
    </source>
</evidence>
<dbReference type="GO" id="GO:0016324">
    <property type="term" value="C:apical plasma membrane"/>
    <property type="evidence" value="ECO:0007669"/>
    <property type="project" value="UniProtKB-SubCell"/>
</dbReference>
<dbReference type="KEGG" id="muo:115480325"/>
<feature type="domain" description="Transferrin receptor-like dimerisation" evidence="23">
    <location>
        <begin position="621"/>
        <end position="739"/>
    </location>
</feature>
<evidence type="ECO:0000256" key="18">
    <source>
        <dbReference type="ARBA" id="ARBA00023180"/>
    </source>
</evidence>
<dbReference type="SUPFAM" id="SSF53187">
    <property type="entry name" value="Zn-dependent exopeptidases"/>
    <property type="match status" value="1"/>
</dbReference>
<dbReference type="Gene3D" id="3.50.30.30">
    <property type="match status" value="1"/>
</dbReference>
<dbReference type="FunCoup" id="A0A6P7Z611">
    <property type="interactions" value="29"/>
</dbReference>
<evidence type="ECO:0000256" key="14">
    <source>
        <dbReference type="ARBA" id="ARBA00022989"/>
    </source>
</evidence>
<dbReference type="SUPFAM" id="SSF47672">
    <property type="entry name" value="Transferrin receptor-like dimerisation domain"/>
    <property type="match status" value="1"/>
</dbReference>
<dbReference type="FunFam" id="1.20.930.40:FF:000001">
    <property type="entry name" value="N-acetylated-alpha-linked acidic dipeptidase 2"/>
    <property type="match status" value="1"/>
</dbReference>
<evidence type="ECO:0000256" key="11">
    <source>
        <dbReference type="ARBA" id="ARBA00022833"/>
    </source>
</evidence>
<evidence type="ECO:0000256" key="19">
    <source>
        <dbReference type="ARBA" id="ARBA00059290"/>
    </source>
</evidence>
<dbReference type="Pfam" id="PF02225">
    <property type="entry name" value="PA"/>
    <property type="match status" value="1"/>
</dbReference>
<dbReference type="OrthoDB" id="5841748at2759"/>
<keyword evidence="15" id="KW-0482">Metalloprotease</keyword>
<dbReference type="GO" id="GO:0046872">
    <property type="term" value="F:metal ion binding"/>
    <property type="evidence" value="ECO:0007669"/>
    <property type="project" value="UniProtKB-KW"/>
</dbReference>
<feature type="domain" description="Peptidase M28" evidence="24">
    <location>
        <begin position="353"/>
        <end position="558"/>
    </location>
</feature>
<evidence type="ECO:0000256" key="8">
    <source>
        <dbReference type="ARBA" id="ARBA00022692"/>
    </source>
</evidence>
<keyword evidence="11" id="KW-0862">Zinc</keyword>
<dbReference type="InterPro" id="IPR007365">
    <property type="entry name" value="TFR-like_dimer_dom"/>
</dbReference>
<evidence type="ECO:0000259" key="23">
    <source>
        <dbReference type="Pfam" id="PF04253"/>
    </source>
</evidence>
<dbReference type="FunFam" id="3.50.30.30:FF:000021">
    <property type="entry name" value="N-acetylated alpha-linked acidic dipeptidase-like 1"/>
    <property type="match status" value="1"/>
</dbReference>
<evidence type="ECO:0000256" key="16">
    <source>
        <dbReference type="ARBA" id="ARBA00023136"/>
    </source>
</evidence>
<dbReference type="SUPFAM" id="SSF52025">
    <property type="entry name" value="PA domain"/>
    <property type="match status" value="1"/>
</dbReference>
<evidence type="ECO:0000256" key="2">
    <source>
        <dbReference type="ARBA" id="ARBA00004655"/>
    </source>
</evidence>
<evidence type="ECO:0000256" key="10">
    <source>
        <dbReference type="ARBA" id="ARBA00022801"/>
    </source>
</evidence>
<comment type="cofactor">
    <cofactor evidence="1">
        <name>Zn(2+)</name>
        <dbReference type="ChEBI" id="CHEBI:29105"/>
    </cofactor>
</comment>
<gene>
    <name evidence="26" type="primary">NAALADL1</name>
</gene>
<comment type="subcellular location">
    <subcellularLocation>
        <location evidence="2">Apical cell membrane</location>
        <topology evidence="2">Single-pass type II membrane protein</topology>
    </subcellularLocation>
</comment>
<dbReference type="PANTHER" id="PTHR10404">
    <property type="entry name" value="N-ACETYLATED-ALPHA-LINKED ACIDIC DIPEPTIDASE"/>
    <property type="match status" value="1"/>
</dbReference>
<evidence type="ECO:0000313" key="25">
    <source>
        <dbReference type="Proteomes" id="UP000515156"/>
    </source>
</evidence>
<dbReference type="Pfam" id="PF04389">
    <property type="entry name" value="Peptidase_M28"/>
    <property type="match status" value="1"/>
</dbReference>
<protein>
    <recommendedName>
        <fullName evidence="20">Aminopeptidase NAALADL1</fullName>
    </recommendedName>
    <alternativeName>
        <fullName evidence="21">N-acetylated-alpha-linked acidic dipeptidase-like protein</fullName>
    </alternativeName>
</protein>
<keyword evidence="10" id="KW-0378">Hydrolase</keyword>
<keyword evidence="18" id="KW-0325">Glycoprotein</keyword>
<keyword evidence="7" id="KW-0645">Protease</keyword>
<keyword evidence="13" id="KW-0735">Signal-anchor</keyword>
<dbReference type="InParanoid" id="A0A6P7Z611"/>
<dbReference type="GO" id="GO:0004180">
    <property type="term" value="F:carboxypeptidase activity"/>
    <property type="evidence" value="ECO:0007669"/>
    <property type="project" value="TreeGrafter"/>
</dbReference>
<evidence type="ECO:0000256" key="3">
    <source>
        <dbReference type="ARBA" id="ARBA00005634"/>
    </source>
</evidence>
<dbReference type="RefSeq" id="XP_030074782.1">
    <property type="nucleotide sequence ID" value="XM_030218922.1"/>
</dbReference>
<evidence type="ECO:0000313" key="26">
    <source>
        <dbReference type="RefSeq" id="XP_030074782.1"/>
    </source>
</evidence>
<keyword evidence="9" id="KW-0479">Metal-binding</keyword>
<dbReference type="FunFam" id="3.40.630.10:FF:000101">
    <property type="entry name" value="N-acetylated alpha-linked acidic dipeptidase like 1"/>
    <property type="match status" value="1"/>
</dbReference>
<dbReference type="AlphaFoldDB" id="A0A6P7Z611"/>
<evidence type="ECO:0000256" key="21">
    <source>
        <dbReference type="ARBA" id="ARBA00081462"/>
    </source>
</evidence>
<dbReference type="Gene3D" id="1.20.930.40">
    <property type="entry name" value="Transferrin receptor-like, dimerisation domain"/>
    <property type="match status" value="1"/>
</dbReference>
<dbReference type="CDD" id="cd08022">
    <property type="entry name" value="M28_PSMA_like"/>
    <property type="match status" value="1"/>
</dbReference>
<dbReference type="Proteomes" id="UP000515156">
    <property type="component" value="Chromosome 11"/>
</dbReference>
<accession>A0A6P7Z611</accession>
<evidence type="ECO:0000259" key="22">
    <source>
        <dbReference type="Pfam" id="PF02225"/>
    </source>
</evidence>
<dbReference type="GO" id="GO:0006508">
    <property type="term" value="P:proteolysis"/>
    <property type="evidence" value="ECO:0007669"/>
    <property type="project" value="UniProtKB-KW"/>
</dbReference>
<dbReference type="InterPro" id="IPR046450">
    <property type="entry name" value="PA_dom_sf"/>
</dbReference>
<feature type="domain" description="PA" evidence="22">
    <location>
        <begin position="165"/>
        <end position="252"/>
    </location>
</feature>
<dbReference type="GO" id="GO:0004177">
    <property type="term" value="F:aminopeptidase activity"/>
    <property type="evidence" value="ECO:0007669"/>
    <property type="project" value="UniProtKB-KW"/>
</dbReference>
<evidence type="ECO:0000256" key="5">
    <source>
        <dbReference type="ARBA" id="ARBA00022438"/>
    </source>
</evidence>
<comment type="subunit">
    <text evidence="4">Homodimer.</text>
</comment>
<evidence type="ECO:0000256" key="20">
    <source>
        <dbReference type="ARBA" id="ARBA00068168"/>
    </source>
</evidence>
<dbReference type="InterPro" id="IPR007484">
    <property type="entry name" value="Peptidase_M28"/>
</dbReference>